<dbReference type="OrthoDB" id="3014170at2759"/>
<feature type="compositionally biased region" description="Basic and acidic residues" evidence="1">
    <location>
        <begin position="620"/>
        <end position="632"/>
    </location>
</feature>
<feature type="compositionally biased region" description="Acidic residues" evidence="1">
    <location>
        <begin position="634"/>
        <end position="678"/>
    </location>
</feature>
<dbReference type="AlphaFoldDB" id="A0A8H5H020"/>
<feature type="region of interest" description="Disordered" evidence="1">
    <location>
        <begin position="240"/>
        <end position="268"/>
    </location>
</feature>
<dbReference type="InterPro" id="IPR045341">
    <property type="entry name" value="DUF6532"/>
</dbReference>
<feature type="region of interest" description="Disordered" evidence="1">
    <location>
        <begin position="573"/>
        <end position="605"/>
    </location>
</feature>
<feature type="compositionally biased region" description="Basic and acidic residues" evidence="1">
    <location>
        <begin position="173"/>
        <end position="187"/>
    </location>
</feature>
<dbReference type="Pfam" id="PF20149">
    <property type="entry name" value="DUF6532"/>
    <property type="match status" value="1"/>
</dbReference>
<proteinExistence type="predicted"/>
<feature type="compositionally biased region" description="Acidic residues" evidence="1">
    <location>
        <begin position="145"/>
        <end position="162"/>
    </location>
</feature>
<feature type="region of interest" description="Disordered" evidence="1">
    <location>
        <begin position="620"/>
        <end position="689"/>
    </location>
</feature>
<comment type="caution">
    <text evidence="3">The sequence shown here is derived from an EMBL/GenBank/DDBJ whole genome shotgun (WGS) entry which is preliminary data.</text>
</comment>
<protein>
    <recommendedName>
        <fullName evidence="2">DUF6532 domain-containing protein</fullName>
    </recommendedName>
</protein>
<dbReference type="Proteomes" id="UP000559256">
    <property type="component" value="Unassembled WGS sequence"/>
</dbReference>
<feature type="compositionally biased region" description="Basic and acidic residues" evidence="1">
    <location>
        <begin position="240"/>
        <end position="255"/>
    </location>
</feature>
<organism evidence="3 4">
    <name type="scientific">Tetrapyrgos nigripes</name>
    <dbReference type="NCBI Taxonomy" id="182062"/>
    <lineage>
        <taxon>Eukaryota</taxon>
        <taxon>Fungi</taxon>
        <taxon>Dikarya</taxon>
        <taxon>Basidiomycota</taxon>
        <taxon>Agaricomycotina</taxon>
        <taxon>Agaricomycetes</taxon>
        <taxon>Agaricomycetidae</taxon>
        <taxon>Agaricales</taxon>
        <taxon>Marasmiineae</taxon>
        <taxon>Marasmiaceae</taxon>
        <taxon>Tetrapyrgos</taxon>
    </lineage>
</organism>
<sequence>MSLRPVRDLHPATPDLPATRRSTEVVQAQKKEKAEQKAAGQALKEATIEKTAQLEDKMLRDDIQAAKSANHPPVKLDATKKKKRAKPAVGPATAAGPLEVITLERSPPSASDIDTSEPTKRKRQRKGGKGTTTPDVNEASKADPDYVDDSGEVEAVLDDSDEDTPRQVKKAKKKDELRQQIHQKRQDPPTADIVIPSSQPPSKKAKYLVEGFRNVNPKNGIAEPAMKVTSAIEGHSDDLAKHAEGTDNNREEAKYDAGGFGEDDEDDADEKDMIAKSTNKPLPLRKQQAVATIVSAPVIVKVEATTSVPEFVSPDKSKTTVVLGDFPSNVRKAFSDYFAPALLEFVGCIKAWTSPESGEMANLWMSCTPDDVHQGWEKLNGPHALLEALANDKITSWRNKFGTTAITVLEEIFRREGVVTAETRQAYVERQLEGDQKTKNFYFLHTAVVDGKTERAGPFQSEIIARTFAEHLKATKSISDEDRIPDKPVGALVLSILAVQRALTLYSTGEKVMRGAQSHFSQKVWGDKVVNIEGQSKKYKTTSSVHDLFGFNKVKNCPRVSDVQWERILTTAQTHTSKRVSEKTSVVPLITTPQANDVDEDWEMPDEDPEQFLARIKMREAAGKEDSSRQVEEAGGDEAGDDDDDEGNDDDDDDDDDGNDELTESGEKSDEELEDADDAVNGTGNKSEI</sequence>
<evidence type="ECO:0000259" key="2">
    <source>
        <dbReference type="Pfam" id="PF20149"/>
    </source>
</evidence>
<feature type="compositionally biased region" description="Basic and acidic residues" evidence="1">
    <location>
        <begin position="1"/>
        <end position="10"/>
    </location>
</feature>
<feature type="region of interest" description="Disordered" evidence="1">
    <location>
        <begin position="59"/>
        <end position="204"/>
    </location>
</feature>
<evidence type="ECO:0000313" key="3">
    <source>
        <dbReference type="EMBL" id="KAF5374233.1"/>
    </source>
</evidence>
<keyword evidence="4" id="KW-1185">Reference proteome</keyword>
<reference evidence="3 4" key="1">
    <citation type="journal article" date="2020" name="ISME J.">
        <title>Uncovering the hidden diversity of litter-decomposition mechanisms in mushroom-forming fungi.</title>
        <authorList>
            <person name="Floudas D."/>
            <person name="Bentzer J."/>
            <person name="Ahren D."/>
            <person name="Johansson T."/>
            <person name="Persson P."/>
            <person name="Tunlid A."/>
        </authorList>
    </citation>
    <scope>NUCLEOTIDE SEQUENCE [LARGE SCALE GENOMIC DNA]</scope>
    <source>
        <strain evidence="3 4">CBS 291.85</strain>
    </source>
</reference>
<evidence type="ECO:0000313" key="4">
    <source>
        <dbReference type="Proteomes" id="UP000559256"/>
    </source>
</evidence>
<feature type="region of interest" description="Disordered" evidence="1">
    <location>
        <begin position="1"/>
        <end position="44"/>
    </location>
</feature>
<feature type="domain" description="DUF6532" evidence="2">
    <location>
        <begin position="387"/>
        <end position="527"/>
    </location>
</feature>
<gene>
    <name evidence="3" type="ORF">D9758_004688</name>
</gene>
<evidence type="ECO:0000256" key="1">
    <source>
        <dbReference type="SAM" id="MobiDB-lite"/>
    </source>
</evidence>
<dbReference type="EMBL" id="JAACJM010000002">
    <property type="protein sequence ID" value="KAF5374233.1"/>
    <property type="molecule type" value="Genomic_DNA"/>
</dbReference>
<name>A0A8H5H020_9AGAR</name>
<accession>A0A8H5H020</accession>